<dbReference type="InterPro" id="IPR050317">
    <property type="entry name" value="Plant_Fungal_Acyltransferase"/>
</dbReference>
<evidence type="ECO:0000313" key="5">
    <source>
        <dbReference type="Proteomes" id="UP001210211"/>
    </source>
</evidence>
<dbReference type="PANTHER" id="PTHR31642">
    <property type="entry name" value="TRICHOTHECENE 3-O-ACETYLTRANSFERASE"/>
    <property type="match status" value="1"/>
</dbReference>
<evidence type="ECO:0000313" key="4">
    <source>
        <dbReference type="EMBL" id="KAJ3704760.1"/>
    </source>
</evidence>
<keyword evidence="5" id="KW-1185">Reference proteome</keyword>
<organism evidence="4 5">
    <name type="scientific">Rhynchospora tenuis</name>
    <dbReference type="NCBI Taxonomy" id="198213"/>
    <lineage>
        <taxon>Eukaryota</taxon>
        <taxon>Viridiplantae</taxon>
        <taxon>Streptophyta</taxon>
        <taxon>Embryophyta</taxon>
        <taxon>Tracheophyta</taxon>
        <taxon>Spermatophyta</taxon>
        <taxon>Magnoliopsida</taxon>
        <taxon>Liliopsida</taxon>
        <taxon>Poales</taxon>
        <taxon>Cyperaceae</taxon>
        <taxon>Cyperoideae</taxon>
        <taxon>Rhynchosporeae</taxon>
        <taxon>Rhynchospora</taxon>
    </lineage>
</organism>
<dbReference type="Pfam" id="PF02458">
    <property type="entry name" value="Transferase"/>
    <property type="match status" value="1"/>
</dbReference>
<gene>
    <name evidence="4" type="ORF">LUZ61_008465</name>
</gene>
<dbReference type="Proteomes" id="UP001210211">
    <property type="component" value="Unassembled WGS sequence"/>
</dbReference>
<proteinExistence type="inferred from homology"/>
<evidence type="ECO:0000256" key="3">
    <source>
        <dbReference type="ARBA" id="ARBA00023315"/>
    </source>
</evidence>
<comment type="similarity">
    <text evidence="1">Belongs to the plant acyltransferase family.</text>
</comment>
<sequence>MLRLQCNFLKFVPSSIKWSIRTPKGQFWLSNFDQVTPRAFSGFVNFYNKTETTNFFSIEVLKASLSKALVLFYPLAGRYIVGSDGRVVLDCNAEGCFFVRAQFERTFDNINFQPSQELEELCIPSAQMTGSPFLHCS</sequence>
<dbReference type="AlphaFoldDB" id="A0AAD5ZVB7"/>
<dbReference type="GO" id="GO:0016747">
    <property type="term" value="F:acyltransferase activity, transferring groups other than amino-acyl groups"/>
    <property type="evidence" value="ECO:0007669"/>
    <property type="project" value="TreeGrafter"/>
</dbReference>
<name>A0AAD5ZVB7_9POAL</name>
<keyword evidence="3" id="KW-0012">Acyltransferase</keyword>
<comment type="caution">
    <text evidence="4">The sequence shown here is derived from an EMBL/GenBank/DDBJ whole genome shotgun (WGS) entry which is preliminary data.</text>
</comment>
<protein>
    <submittedName>
        <fullName evidence="4">Uncharacterized protein</fullName>
    </submittedName>
</protein>
<accession>A0AAD5ZVB7</accession>
<dbReference type="InterPro" id="IPR023213">
    <property type="entry name" value="CAT-like_dom_sf"/>
</dbReference>
<evidence type="ECO:0000256" key="2">
    <source>
        <dbReference type="ARBA" id="ARBA00022679"/>
    </source>
</evidence>
<evidence type="ECO:0000256" key="1">
    <source>
        <dbReference type="ARBA" id="ARBA00009861"/>
    </source>
</evidence>
<dbReference type="EMBL" id="JAMRDG010000001">
    <property type="protein sequence ID" value="KAJ3704760.1"/>
    <property type="molecule type" value="Genomic_DNA"/>
</dbReference>
<reference evidence="4 5" key="1">
    <citation type="journal article" date="2022" name="Cell">
        <title>Repeat-based holocentromeres influence genome architecture and karyotype evolution.</title>
        <authorList>
            <person name="Hofstatter P.G."/>
            <person name="Thangavel G."/>
            <person name="Lux T."/>
            <person name="Neumann P."/>
            <person name="Vondrak T."/>
            <person name="Novak P."/>
            <person name="Zhang M."/>
            <person name="Costa L."/>
            <person name="Castellani M."/>
            <person name="Scott A."/>
            <person name="Toegelov H."/>
            <person name="Fuchs J."/>
            <person name="Mata-Sucre Y."/>
            <person name="Dias Y."/>
            <person name="Vanzela A.L.L."/>
            <person name="Huettel B."/>
            <person name="Almeida C.C.S."/>
            <person name="Simkova H."/>
            <person name="Souza G."/>
            <person name="Pedrosa-Harand A."/>
            <person name="Macas J."/>
            <person name="Mayer K.F.X."/>
            <person name="Houben A."/>
            <person name="Marques A."/>
        </authorList>
    </citation>
    <scope>NUCLEOTIDE SEQUENCE [LARGE SCALE GENOMIC DNA]</scope>
    <source>
        <strain evidence="4">RhyTen1mFocal</strain>
    </source>
</reference>
<dbReference type="PANTHER" id="PTHR31642:SF138">
    <property type="entry name" value="PUTRESCINE HYDROXYCINNAMOYLTRANSFERASE 1"/>
    <property type="match status" value="1"/>
</dbReference>
<keyword evidence="2" id="KW-0808">Transferase</keyword>
<dbReference type="Gene3D" id="3.30.559.10">
    <property type="entry name" value="Chloramphenicol acetyltransferase-like domain"/>
    <property type="match status" value="1"/>
</dbReference>